<sequence>MKKNRIIWQLFKYSFWLGPMIAIAGLSAGFVSGIWQPVPLALIIAGVVIIGVWLVLKGDLETDPQQKRLGNRRSTQAGTNALLATVSVMVILTSINIIAVRNPVRIDLTENQQFTLAPQTQTILTNLPEPLKVWVFDPTQNPQTQSLLDRYREKNPALFSYEFIDPQMQPGIAQELGVRNFGEIHLEAGNRRQLIRREGRQPLTEVTLTNSIEQIFSDRTSQIYFLQGHGQRPLQAGQGGFQQAVDSLKERNFIVEPLLLAGATGIPENADVIVVAGPQQRLFEGEVNALIDFLDNGGGLLLMLDPKTDPGLDDLLDKWGVKLDDRIAIDATGSGRLVGLGPTVPIVREYGDHPITRDFGNNISLFPSARPVETRPVDGITETPIIWTDRQSWAESNLVEGRLEFNPETDREGPLSLGVALTRVLNQQETPTAETTEAEETTETPTPETTDTAETTETEETSETPTPETTDTAETIEAEETTETPTPETTDTAETTETEETTETPTPETTDTAETTETEETSAIRQEARLVVLGNSQFATDGWLEQQLNRDIFVNTIVWLSQPDQEVLSIGVKPVTSRRILMTPPLGRLLSWMALVIFPLIGFAVSAFLWWRRR</sequence>
<feature type="compositionally biased region" description="Low complexity" evidence="1">
    <location>
        <begin position="443"/>
        <end position="453"/>
    </location>
</feature>
<keyword evidence="2" id="KW-1133">Transmembrane helix</keyword>
<dbReference type="Pfam" id="PF23357">
    <property type="entry name" value="DUF7088"/>
    <property type="match status" value="1"/>
</dbReference>
<dbReference type="InterPro" id="IPR019196">
    <property type="entry name" value="ABC_transp_unknown"/>
</dbReference>
<feature type="compositionally biased region" description="Low complexity" evidence="1">
    <location>
        <begin position="463"/>
        <end position="473"/>
    </location>
</feature>
<feature type="transmembrane region" description="Helical" evidence="2">
    <location>
        <begin position="12"/>
        <end position="32"/>
    </location>
</feature>
<accession>A0A9P1KJC5</accession>
<protein>
    <recommendedName>
        <fullName evidence="7">ABC transporter</fullName>
    </recommendedName>
</protein>
<reference evidence="5 6" key="1">
    <citation type="submission" date="2014-02" db="EMBL/GenBank/DDBJ databases">
        <authorList>
            <person name="Genoscope - CEA"/>
        </authorList>
    </citation>
    <scope>NUCLEOTIDE SEQUENCE [LARGE SCALE GENOMIC DNA]</scope>
    <source>
        <strain evidence="5 6">PCC 8005</strain>
    </source>
</reference>
<dbReference type="AlphaFoldDB" id="A0A9P1KJC5"/>
<evidence type="ECO:0000256" key="1">
    <source>
        <dbReference type="SAM" id="MobiDB-lite"/>
    </source>
</evidence>
<feature type="domain" description="ABC-type uncharacterised transport system" evidence="3">
    <location>
        <begin position="222"/>
        <end position="425"/>
    </location>
</feature>
<feature type="region of interest" description="Disordered" evidence="1">
    <location>
        <begin position="428"/>
        <end position="523"/>
    </location>
</feature>
<dbReference type="Pfam" id="PF09822">
    <property type="entry name" value="ABC_transp_aux"/>
    <property type="match status" value="1"/>
</dbReference>
<organism evidence="5 6">
    <name type="scientific">Limnospira indica PCC 8005</name>
    <dbReference type="NCBI Taxonomy" id="376219"/>
    <lineage>
        <taxon>Bacteria</taxon>
        <taxon>Bacillati</taxon>
        <taxon>Cyanobacteriota</taxon>
        <taxon>Cyanophyceae</taxon>
        <taxon>Oscillatoriophycideae</taxon>
        <taxon>Oscillatoriales</taxon>
        <taxon>Sirenicapillariaceae</taxon>
        <taxon>Limnospira</taxon>
    </lineage>
</organism>
<evidence type="ECO:0000313" key="5">
    <source>
        <dbReference type="EMBL" id="CDM96929.1"/>
    </source>
</evidence>
<dbReference type="InterPro" id="IPR055396">
    <property type="entry name" value="DUF7088"/>
</dbReference>
<evidence type="ECO:0000259" key="4">
    <source>
        <dbReference type="Pfam" id="PF23357"/>
    </source>
</evidence>
<name>A0A9P1KJC5_9CYAN</name>
<gene>
    <name evidence="5" type="ORF">ARTHRO_41338</name>
</gene>
<feature type="compositionally biased region" description="Low complexity" evidence="1">
    <location>
        <begin position="483"/>
        <end position="493"/>
    </location>
</feature>
<evidence type="ECO:0000256" key="2">
    <source>
        <dbReference type="SAM" id="Phobius"/>
    </source>
</evidence>
<evidence type="ECO:0008006" key="7">
    <source>
        <dbReference type="Google" id="ProtNLM"/>
    </source>
</evidence>
<keyword evidence="2" id="KW-0472">Membrane</keyword>
<feature type="transmembrane region" description="Helical" evidence="2">
    <location>
        <begin position="589"/>
        <end position="611"/>
    </location>
</feature>
<dbReference type="Proteomes" id="UP000032946">
    <property type="component" value="Chromosome"/>
</dbReference>
<feature type="transmembrane region" description="Helical" evidence="2">
    <location>
        <begin position="77"/>
        <end position="99"/>
    </location>
</feature>
<keyword evidence="6" id="KW-1185">Reference proteome</keyword>
<keyword evidence="2" id="KW-0812">Transmembrane</keyword>
<dbReference type="SUPFAM" id="SSF52317">
    <property type="entry name" value="Class I glutamine amidotransferase-like"/>
    <property type="match status" value="1"/>
</dbReference>
<feature type="compositionally biased region" description="Low complexity" evidence="1">
    <location>
        <begin position="503"/>
        <end position="513"/>
    </location>
</feature>
<dbReference type="EMBL" id="FO818640">
    <property type="protein sequence ID" value="CDM96929.1"/>
    <property type="molecule type" value="Genomic_DNA"/>
</dbReference>
<feature type="transmembrane region" description="Helical" evidence="2">
    <location>
        <begin position="38"/>
        <end position="56"/>
    </location>
</feature>
<feature type="domain" description="DUF7088" evidence="4">
    <location>
        <begin position="110"/>
        <end position="174"/>
    </location>
</feature>
<proteinExistence type="predicted"/>
<dbReference type="RefSeq" id="WP_008053108.1">
    <property type="nucleotide sequence ID" value="NZ_FO818640.1"/>
</dbReference>
<evidence type="ECO:0000313" key="6">
    <source>
        <dbReference type="Proteomes" id="UP000032946"/>
    </source>
</evidence>
<dbReference type="InterPro" id="IPR029062">
    <property type="entry name" value="Class_I_gatase-like"/>
</dbReference>
<evidence type="ECO:0000259" key="3">
    <source>
        <dbReference type="Pfam" id="PF09822"/>
    </source>
</evidence>